<proteinExistence type="inferred from homology"/>
<dbReference type="AlphaFoldDB" id="A0AAN3BQY9"/>
<organism evidence="4 5">
    <name type="scientific">Listeria monocytogenes</name>
    <dbReference type="NCBI Taxonomy" id="1639"/>
    <lineage>
        <taxon>Bacteria</taxon>
        <taxon>Bacillati</taxon>
        <taxon>Bacillota</taxon>
        <taxon>Bacilli</taxon>
        <taxon>Bacillales</taxon>
        <taxon>Listeriaceae</taxon>
        <taxon>Listeria</taxon>
    </lineage>
</organism>
<comment type="caution">
    <text evidence="4">The sequence shown here is derived from an EMBL/GenBank/DDBJ whole genome shotgun (WGS) entry which is preliminary data.</text>
</comment>
<dbReference type="InterPro" id="IPR006829">
    <property type="entry name" value="LXG_dom"/>
</dbReference>
<keyword evidence="2" id="KW-0175">Coiled coil</keyword>
<dbReference type="PROSITE" id="PS51756">
    <property type="entry name" value="LXG"/>
    <property type="match status" value="1"/>
</dbReference>
<name>A0AAN3BQY9_LISMN</name>
<dbReference type="Proteomes" id="UP000531172">
    <property type="component" value="Unassembled WGS sequence"/>
</dbReference>
<evidence type="ECO:0000256" key="1">
    <source>
        <dbReference type="ARBA" id="ARBA00034117"/>
    </source>
</evidence>
<reference evidence="4 5" key="1">
    <citation type="submission" date="2018-06" db="EMBL/GenBank/DDBJ databases">
        <authorList>
            <consortium name="PulseNet: The National Subtyping Network for Foodborne Disease Surveillance"/>
            <person name="Tarr C.L."/>
            <person name="Trees E."/>
            <person name="Katz L.S."/>
            <person name="Carleton-Romer H.A."/>
            <person name="Stroika S."/>
            <person name="Kucerova Z."/>
            <person name="Roache K.F."/>
            <person name="Sabol A.L."/>
            <person name="Besser J."/>
            <person name="Gerner-Smidt P."/>
        </authorList>
    </citation>
    <scope>NUCLEOTIDE SEQUENCE [LARGE SCALE GENOMIC DNA]</scope>
    <source>
        <strain evidence="4 5">PNUSAL003001</strain>
    </source>
</reference>
<evidence type="ECO:0000313" key="4">
    <source>
        <dbReference type="EMBL" id="EAG4185144.1"/>
    </source>
</evidence>
<sequence>MSRIDIAELNGFLQGLRSSNAEVKKMIRGIQQAASKYAQDKSLTGQAVSASQSYFASSYPSIAQSILEALEESEERLAQYIREFGSQVDSSPSARIDAEILQEAMAKVASLKRKEEDLHRQLTAPNTKPDMQQVYVVQARSAHTQLLQAIEKEDILERYIAFEQSHA</sequence>
<feature type="domain" description="LXG" evidence="3">
    <location>
        <begin position="1"/>
        <end position="167"/>
    </location>
</feature>
<dbReference type="EMBL" id="AABBWO010000007">
    <property type="protein sequence ID" value="EAG4185144.1"/>
    <property type="molecule type" value="Genomic_DNA"/>
</dbReference>
<protein>
    <recommendedName>
        <fullName evidence="3">LXG domain-containing protein</fullName>
    </recommendedName>
</protein>
<comment type="similarity">
    <text evidence="1">In the N-terminal section; belongs to the LXG family.</text>
</comment>
<accession>A0AAN3BQY9</accession>
<dbReference type="Pfam" id="PF04740">
    <property type="entry name" value="LXG"/>
    <property type="match status" value="1"/>
</dbReference>
<evidence type="ECO:0000259" key="3">
    <source>
        <dbReference type="PROSITE" id="PS51756"/>
    </source>
</evidence>
<evidence type="ECO:0000313" key="5">
    <source>
        <dbReference type="Proteomes" id="UP000531172"/>
    </source>
</evidence>
<gene>
    <name evidence="4" type="ORF">CAC64_12625</name>
</gene>
<feature type="non-terminal residue" evidence="4">
    <location>
        <position position="167"/>
    </location>
</feature>
<feature type="coiled-coil region" evidence="2">
    <location>
        <begin position="63"/>
        <end position="121"/>
    </location>
</feature>
<evidence type="ECO:0000256" key="2">
    <source>
        <dbReference type="SAM" id="Coils"/>
    </source>
</evidence>